<keyword evidence="3" id="KW-0698">rRNA processing</keyword>
<comment type="similarity">
    <text evidence="5">Belongs to the PINX1 family.</text>
</comment>
<evidence type="ECO:0000256" key="2">
    <source>
        <dbReference type="ARBA" id="ARBA00022517"/>
    </source>
</evidence>
<dbReference type="InterPro" id="IPR050656">
    <property type="entry name" value="PINX1"/>
</dbReference>
<dbReference type="SMART" id="SM00443">
    <property type="entry name" value="G_patch"/>
    <property type="match status" value="1"/>
</dbReference>
<feature type="region of interest" description="Disordered" evidence="7">
    <location>
        <begin position="202"/>
        <end position="255"/>
    </location>
</feature>
<protein>
    <recommendedName>
        <fullName evidence="6">PinX1-related protein 1</fullName>
    </recommendedName>
</protein>
<comment type="subcellular location">
    <subcellularLocation>
        <location evidence="1">Nucleus</location>
        <location evidence="1">Nucleolus</location>
    </subcellularLocation>
</comment>
<dbReference type="PROSITE" id="PS50174">
    <property type="entry name" value="G_PATCH"/>
    <property type="match status" value="1"/>
</dbReference>
<dbReference type="STRING" id="1330018.A0A167JV02"/>
<evidence type="ECO:0000256" key="6">
    <source>
        <dbReference type="ARBA" id="ARBA00041961"/>
    </source>
</evidence>
<dbReference type="OrthoDB" id="29523at2759"/>
<feature type="domain" description="G-patch" evidence="8">
    <location>
        <begin position="25"/>
        <end position="71"/>
    </location>
</feature>
<gene>
    <name evidence="9" type="ORF">CALVIDRAFT_600409</name>
</gene>
<dbReference type="GO" id="GO:0005730">
    <property type="term" value="C:nucleolus"/>
    <property type="evidence" value="ECO:0007669"/>
    <property type="project" value="UniProtKB-SubCell"/>
</dbReference>
<evidence type="ECO:0000313" key="10">
    <source>
        <dbReference type="Proteomes" id="UP000076738"/>
    </source>
</evidence>
<evidence type="ECO:0000259" key="8">
    <source>
        <dbReference type="PROSITE" id="PS50174"/>
    </source>
</evidence>
<feature type="compositionally biased region" description="Low complexity" evidence="7">
    <location>
        <begin position="408"/>
        <end position="427"/>
    </location>
</feature>
<reference evidence="9 10" key="1">
    <citation type="journal article" date="2016" name="Mol. Biol. Evol.">
        <title>Comparative Genomics of Early-Diverging Mushroom-Forming Fungi Provides Insights into the Origins of Lignocellulose Decay Capabilities.</title>
        <authorList>
            <person name="Nagy L.G."/>
            <person name="Riley R."/>
            <person name="Tritt A."/>
            <person name="Adam C."/>
            <person name="Daum C."/>
            <person name="Floudas D."/>
            <person name="Sun H."/>
            <person name="Yadav J.S."/>
            <person name="Pangilinan J."/>
            <person name="Larsson K.H."/>
            <person name="Matsuura K."/>
            <person name="Barry K."/>
            <person name="Labutti K."/>
            <person name="Kuo R."/>
            <person name="Ohm R.A."/>
            <person name="Bhattacharya S.S."/>
            <person name="Shirouzu T."/>
            <person name="Yoshinaga Y."/>
            <person name="Martin F.M."/>
            <person name="Grigoriev I.V."/>
            <person name="Hibbett D.S."/>
        </authorList>
    </citation>
    <scope>NUCLEOTIDE SEQUENCE [LARGE SCALE GENOMIC DNA]</scope>
    <source>
        <strain evidence="9 10">TUFC12733</strain>
    </source>
</reference>
<keyword evidence="2" id="KW-0690">Ribosome biogenesis</keyword>
<feature type="region of interest" description="Disordered" evidence="7">
    <location>
        <begin position="119"/>
        <end position="170"/>
    </location>
</feature>
<evidence type="ECO:0000313" key="9">
    <source>
        <dbReference type="EMBL" id="KZO93935.1"/>
    </source>
</evidence>
<dbReference type="EMBL" id="KV417298">
    <property type="protein sequence ID" value="KZO93935.1"/>
    <property type="molecule type" value="Genomic_DNA"/>
</dbReference>
<keyword evidence="4" id="KW-0539">Nucleus</keyword>
<dbReference type="Proteomes" id="UP000076738">
    <property type="component" value="Unassembled WGS sequence"/>
</dbReference>
<dbReference type="PANTHER" id="PTHR23149">
    <property type="entry name" value="G PATCH DOMAIN CONTAINING PROTEIN"/>
    <property type="match status" value="1"/>
</dbReference>
<dbReference type="InterPro" id="IPR000467">
    <property type="entry name" value="G_patch_dom"/>
</dbReference>
<evidence type="ECO:0000256" key="3">
    <source>
        <dbReference type="ARBA" id="ARBA00022552"/>
    </source>
</evidence>
<organism evidence="9 10">
    <name type="scientific">Calocera viscosa (strain TUFC12733)</name>
    <dbReference type="NCBI Taxonomy" id="1330018"/>
    <lineage>
        <taxon>Eukaryota</taxon>
        <taxon>Fungi</taxon>
        <taxon>Dikarya</taxon>
        <taxon>Basidiomycota</taxon>
        <taxon>Agaricomycotina</taxon>
        <taxon>Dacrymycetes</taxon>
        <taxon>Dacrymycetales</taxon>
        <taxon>Dacrymycetaceae</taxon>
        <taxon>Calocera</taxon>
    </lineage>
</organism>
<dbReference type="GO" id="GO:0003676">
    <property type="term" value="F:nucleic acid binding"/>
    <property type="evidence" value="ECO:0007669"/>
    <property type="project" value="InterPro"/>
</dbReference>
<feature type="compositionally biased region" description="Basic and acidic residues" evidence="7">
    <location>
        <begin position="333"/>
        <end position="349"/>
    </location>
</feature>
<dbReference type="PANTHER" id="PTHR23149:SF31">
    <property type="entry name" value="PROTEIN PXR1"/>
    <property type="match status" value="1"/>
</dbReference>
<proteinExistence type="inferred from homology"/>
<sequence length="472" mass="50218">MGLSDRKVKQKIQADPRNLQWKNDASRFGHAYLSKLGWSTGSTLGLTGQGLTDYIRVAHKLDALGIGAAVGGREDRDGRAGREFDGLLRRLNADEGEEVKVEETIKVSGFHRANGEEGVSVEDTIVVQEKGKKRKRSPSSSSSSSTPEETVTTTTVTTVSTSSTPASAIPRRLAHRSRFLRAKSLAKSDSRAMSEILGIASAPASLPGTPGREGSPVPLGFPSLSSTGRSTPQSQDPEERAAKEEEEEDLKVSTSALSVADYFKQKMRAKLGLATPSTSTSEPASPATLAEEDRQGMGLGFGSARGLGFRAAPPVQEADTGASSEPADVLPAAEEKPTKKAEKEKRRPVESGVPLPAAKEKPKKAAKKENAESGVPLPELARERSADLGLGVDPERKKKKGRTALAEDAAPSAVDATPPAPAPADVVSDSKQKEKKDRRKKRKLEAEPAALSEPARKDGEKRKKKKRKTGDA</sequence>
<feature type="region of interest" description="Disordered" evidence="7">
    <location>
        <begin position="272"/>
        <end position="472"/>
    </location>
</feature>
<feature type="compositionally biased region" description="Basic residues" evidence="7">
    <location>
        <begin position="462"/>
        <end position="472"/>
    </location>
</feature>
<dbReference type="AlphaFoldDB" id="A0A167JV02"/>
<evidence type="ECO:0000256" key="4">
    <source>
        <dbReference type="ARBA" id="ARBA00023242"/>
    </source>
</evidence>
<dbReference type="GO" id="GO:0006364">
    <property type="term" value="P:rRNA processing"/>
    <property type="evidence" value="ECO:0007669"/>
    <property type="project" value="UniProtKB-KW"/>
</dbReference>
<feature type="compositionally biased region" description="Low complexity" evidence="7">
    <location>
        <begin position="273"/>
        <end position="289"/>
    </location>
</feature>
<keyword evidence="10" id="KW-1185">Reference proteome</keyword>
<evidence type="ECO:0000256" key="5">
    <source>
        <dbReference type="ARBA" id="ARBA00038007"/>
    </source>
</evidence>
<evidence type="ECO:0000256" key="1">
    <source>
        <dbReference type="ARBA" id="ARBA00004604"/>
    </source>
</evidence>
<accession>A0A167JV02</accession>
<feature type="compositionally biased region" description="Low complexity" evidence="7">
    <location>
        <begin position="138"/>
        <end position="165"/>
    </location>
</feature>
<dbReference type="Pfam" id="PF01585">
    <property type="entry name" value="G-patch"/>
    <property type="match status" value="1"/>
</dbReference>
<name>A0A167JV02_CALVF</name>
<evidence type="ECO:0000256" key="7">
    <source>
        <dbReference type="SAM" id="MobiDB-lite"/>
    </source>
</evidence>
<feature type="compositionally biased region" description="Polar residues" evidence="7">
    <location>
        <begin position="223"/>
        <end position="235"/>
    </location>
</feature>